<comment type="caution">
    <text evidence="1">The sequence shown here is derived from an EMBL/GenBank/DDBJ whole genome shotgun (WGS) entry which is preliminary data.</text>
</comment>
<organism evidence="1 2">
    <name type="scientific">Camellia lanceoleosa</name>
    <dbReference type="NCBI Taxonomy" id="1840588"/>
    <lineage>
        <taxon>Eukaryota</taxon>
        <taxon>Viridiplantae</taxon>
        <taxon>Streptophyta</taxon>
        <taxon>Embryophyta</taxon>
        <taxon>Tracheophyta</taxon>
        <taxon>Spermatophyta</taxon>
        <taxon>Magnoliopsida</taxon>
        <taxon>eudicotyledons</taxon>
        <taxon>Gunneridae</taxon>
        <taxon>Pentapetalae</taxon>
        <taxon>asterids</taxon>
        <taxon>Ericales</taxon>
        <taxon>Theaceae</taxon>
        <taxon>Camellia</taxon>
    </lineage>
</organism>
<accession>A0ACC0FDC7</accession>
<evidence type="ECO:0000313" key="1">
    <source>
        <dbReference type="EMBL" id="KAI7985996.1"/>
    </source>
</evidence>
<sequence length="281" mass="32773">MTRNRIKLAFITDNAERAATLRRRRASMFKKIDELSTLCDVKAGTVIYNLGEAEPMVWPSYEYMKQMFEKFLSMSIIDRSQKMVTYERYLIQTITKQTEKNNREKKNNDKKEIQEIMNQMFEGNDLNELNMMKLNLLSLLADDKLKQLKNRQSRPRGQQMALFPPPPPLPLSPVPAPKIIEVEEPVPAPEMIEVEGLPEMIEVERQVPAPERIEVERVVEDGGSLIPMIIQELMNDQCFMETTAERMEQLLAEDVDGTSYSENEEDLWEDLDEVFHHIYFP</sequence>
<keyword evidence="2" id="KW-1185">Reference proteome</keyword>
<dbReference type="EMBL" id="CM045772">
    <property type="protein sequence ID" value="KAI7985996.1"/>
    <property type="molecule type" value="Genomic_DNA"/>
</dbReference>
<evidence type="ECO:0000313" key="2">
    <source>
        <dbReference type="Proteomes" id="UP001060215"/>
    </source>
</evidence>
<gene>
    <name evidence="1" type="ORF">LOK49_LG14G01349</name>
</gene>
<reference evidence="1 2" key="1">
    <citation type="journal article" date="2022" name="Plant J.">
        <title>Chromosome-level genome of Camellia lanceoleosa provides a valuable resource for understanding genome evolution and self-incompatibility.</title>
        <authorList>
            <person name="Gong W."/>
            <person name="Xiao S."/>
            <person name="Wang L."/>
            <person name="Liao Z."/>
            <person name="Chang Y."/>
            <person name="Mo W."/>
            <person name="Hu G."/>
            <person name="Li W."/>
            <person name="Zhao G."/>
            <person name="Zhu H."/>
            <person name="Hu X."/>
            <person name="Ji K."/>
            <person name="Xiang X."/>
            <person name="Song Q."/>
            <person name="Yuan D."/>
            <person name="Jin S."/>
            <person name="Zhang L."/>
        </authorList>
    </citation>
    <scope>NUCLEOTIDE SEQUENCE [LARGE SCALE GENOMIC DNA]</scope>
    <source>
        <strain evidence="1">SQ_2022a</strain>
    </source>
</reference>
<protein>
    <submittedName>
        <fullName evidence="1">Agamous-like MADS-box protein AGL80</fullName>
    </submittedName>
</protein>
<dbReference type="Proteomes" id="UP001060215">
    <property type="component" value="Chromosome 15"/>
</dbReference>
<proteinExistence type="predicted"/>
<name>A0ACC0FDC7_9ERIC</name>